<evidence type="ECO:0008006" key="11">
    <source>
        <dbReference type="Google" id="ProtNLM"/>
    </source>
</evidence>
<sequence length="505" mass="55911">MDNQFKKYLNLPFPAYQLLMGLGMLLLAIEPILWLLGSWLEPAHDSKGGWVFLLCAGLFVWSILSPISSVENQSHKKAVLLLIGTAIFRGFGQVFAVNVLGAVALAIDVYAISLLARLNDRKNPLSPGWLAILFAFSLPLERILQRIIGFGLQHLSADGACMLLQGMFANVQCAGIRILLVGRDVLVDLPCSGVKSLMLLCILYAALMCVFRPPLARCLLIGAVTLVSALFGNMVRITCLSIFIAYPEKIGGINVMAQPWHDLIGLCCLAIAALPLALLCGSRTLNQPRNKKVQVYQSILNQSNALKTWLALGFVGLAAIIIALPHKPLDVSENRAPLNLPVYLNGRYGQAVALREMEQDYFTKFGGSVAKMRYGEHKAMLIRTDSPLRHLHAPEDCLVAMGLTVQYEGIDYEPLPTAIYTATEPNGMQWRIAVTFYSQREQFTTNISEVVWLWLQQPHTTWYALQRISPLDTPISTVQEWDSALIAALDLTPTPIKENLHDKTY</sequence>
<feature type="transmembrane region" description="Helical" evidence="8">
    <location>
        <begin position="79"/>
        <end position="107"/>
    </location>
</feature>
<feature type="transmembrane region" description="Helical" evidence="8">
    <location>
        <begin position="192"/>
        <end position="211"/>
    </location>
</feature>
<evidence type="ECO:0000256" key="1">
    <source>
        <dbReference type="ARBA" id="ARBA00004651"/>
    </source>
</evidence>
<dbReference type="Proteomes" id="UP000017842">
    <property type="component" value="Unassembled WGS sequence"/>
</dbReference>
<evidence type="ECO:0000256" key="2">
    <source>
        <dbReference type="ARBA" id="ARBA00022475"/>
    </source>
</evidence>
<feature type="transmembrane region" description="Helical" evidence="8">
    <location>
        <begin position="48"/>
        <end position="67"/>
    </location>
</feature>
<comment type="subcellular location">
    <subcellularLocation>
        <location evidence="1">Cell membrane</location>
        <topology evidence="1">Multi-pass membrane protein</topology>
    </subcellularLocation>
</comment>
<keyword evidence="10" id="KW-1185">Reference proteome</keyword>
<accession>V5BZB8</accession>
<keyword evidence="6 8" id="KW-1133">Transmembrane helix</keyword>
<dbReference type="GO" id="GO:0006508">
    <property type="term" value="P:proteolysis"/>
    <property type="evidence" value="ECO:0007669"/>
    <property type="project" value="UniProtKB-KW"/>
</dbReference>
<keyword evidence="5" id="KW-0378">Hydrolase</keyword>
<dbReference type="eggNOG" id="ENOG502Z893">
    <property type="taxonomic scope" value="Bacteria"/>
</dbReference>
<comment type="caution">
    <text evidence="9">The sequence shown here is derived from an EMBL/GenBank/DDBJ whole genome shotgun (WGS) entry which is preliminary data.</text>
</comment>
<dbReference type="PATRIC" id="fig|1116472.3.peg.967"/>
<dbReference type="AlphaFoldDB" id="V5BZB8"/>
<dbReference type="OrthoDB" id="7597370at2"/>
<evidence type="ECO:0000313" key="10">
    <source>
        <dbReference type="Proteomes" id="UP000017842"/>
    </source>
</evidence>
<dbReference type="NCBIfam" id="NF033770">
    <property type="entry name" value="exosort_XrtT"/>
    <property type="match status" value="1"/>
</dbReference>
<evidence type="ECO:0000256" key="5">
    <source>
        <dbReference type="ARBA" id="ARBA00022801"/>
    </source>
</evidence>
<protein>
    <recommendedName>
        <fullName evidence="11">Exosortase T</fullName>
    </recommendedName>
</protein>
<dbReference type="GO" id="GO:0005886">
    <property type="term" value="C:plasma membrane"/>
    <property type="evidence" value="ECO:0007669"/>
    <property type="project" value="UniProtKB-SubCell"/>
</dbReference>
<dbReference type="RefSeq" id="WP_023493832.1">
    <property type="nucleotide sequence ID" value="NZ_AYLO01000033.1"/>
</dbReference>
<feature type="transmembrane region" description="Helical" evidence="8">
    <location>
        <begin position="263"/>
        <end position="285"/>
    </location>
</feature>
<dbReference type="EMBL" id="AYLO01000033">
    <property type="protein sequence ID" value="ESS73169.1"/>
    <property type="molecule type" value="Genomic_DNA"/>
</dbReference>
<dbReference type="GO" id="GO:0008233">
    <property type="term" value="F:peptidase activity"/>
    <property type="evidence" value="ECO:0007669"/>
    <property type="project" value="UniProtKB-KW"/>
</dbReference>
<name>V5BZB8_9GAMM</name>
<dbReference type="Pfam" id="PF09721">
    <property type="entry name" value="Exosortase_EpsH"/>
    <property type="match status" value="1"/>
</dbReference>
<feature type="transmembrane region" description="Helical" evidence="8">
    <location>
        <begin position="218"/>
        <end position="243"/>
    </location>
</feature>
<evidence type="ECO:0000256" key="6">
    <source>
        <dbReference type="ARBA" id="ARBA00022989"/>
    </source>
</evidence>
<evidence type="ECO:0000256" key="4">
    <source>
        <dbReference type="ARBA" id="ARBA00022692"/>
    </source>
</evidence>
<dbReference type="STRING" id="1116472.MGMO_34c00130"/>
<feature type="transmembrane region" description="Helical" evidence="8">
    <location>
        <begin position="306"/>
        <end position="324"/>
    </location>
</feature>
<gene>
    <name evidence="9" type="ORF">MGMO_34c00130</name>
</gene>
<dbReference type="InterPro" id="IPR026392">
    <property type="entry name" value="Exo/Archaeosortase_dom"/>
</dbReference>
<keyword evidence="7 8" id="KW-0472">Membrane</keyword>
<feature type="transmembrane region" description="Helical" evidence="8">
    <location>
        <begin position="15"/>
        <end position="36"/>
    </location>
</feature>
<evidence type="ECO:0000313" key="9">
    <source>
        <dbReference type="EMBL" id="ESS73169.1"/>
    </source>
</evidence>
<proteinExistence type="predicted"/>
<dbReference type="InterPro" id="IPR019127">
    <property type="entry name" value="Exosortase"/>
</dbReference>
<evidence type="ECO:0000256" key="7">
    <source>
        <dbReference type="ARBA" id="ARBA00023136"/>
    </source>
</evidence>
<dbReference type="NCBIfam" id="TIGR04178">
    <property type="entry name" value="exo_archaeo"/>
    <property type="match status" value="1"/>
</dbReference>
<evidence type="ECO:0000256" key="3">
    <source>
        <dbReference type="ARBA" id="ARBA00022670"/>
    </source>
</evidence>
<keyword evidence="3" id="KW-0645">Protease</keyword>
<evidence type="ECO:0000256" key="8">
    <source>
        <dbReference type="SAM" id="Phobius"/>
    </source>
</evidence>
<keyword evidence="4 8" id="KW-0812">Transmembrane</keyword>
<organism evidence="9 10">
    <name type="scientific">Methyloglobulus morosus KoM1</name>
    <dbReference type="NCBI Taxonomy" id="1116472"/>
    <lineage>
        <taxon>Bacteria</taxon>
        <taxon>Pseudomonadati</taxon>
        <taxon>Pseudomonadota</taxon>
        <taxon>Gammaproteobacteria</taxon>
        <taxon>Methylococcales</taxon>
        <taxon>Methylococcaceae</taxon>
        <taxon>Methyloglobulus</taxon>
    </lineage>
</organism>
<keyword evidence="2" id="KW-1003">Cell membrane</keyword>
<reference evidence="9 10" key="1">
    <citation type="journal article" date="2013" name="Genome Announc.">
        <title>Draft Genome Sequence of the Methanotrophic Gammaproteobacterium Methyloglobulus morosus DSM 22980 Strain KoM1.</title>
        <authorList>
            <person name="Poehlein A."/>
            <person name="Deutzmann J.S."/>
            <person name="Daniel R."/>
            <person name="Simeonova D.D."/>
        </authorList>
    </citation>
    <scope>NUCLEOTIDE SEQUENCE [LARGE SCALE GENOMIC DNA]</scope>
    <source>
        <strain evidence="9 10">KoM1</strain>
    </source>
</reference>